<dbReference type="SUPFAM" id="SSF55931">
    <property type="entry name" value="Glutamine synthetase/guanido kinase"/>
    <property type="match status" value="1"/>
</dbReference>
<protein>
    <submittedName>
        <fullName evidence="3">Glutamate--cysteine ligase, chloroplastic-like</fullName>
    </submittedName>
</protein>
<dbReference type="InterPro" id="IPR035434">
    <property type="entry name" value="GCL_bact_plant"/>
</dbReference>
<dbReference type="Gene3D" id="3.30.590.20">
    <property type="match status" value="1"/>
</dbReference>
<dbReference type="GeneID" id="104719166"/>
<gene>
    <name evidence="3" type="primary">LOC104719166</name>
</gene>
<proteinExistence type="predicted"/>
<evidence type="ECO:0000313" key="3">
    <source>
        <dbReference type="RefSeq" id="XP_010435329.1"/>
    </source>
</evidence>
<dbReference type="PANTHER" id="PTHR34378:SF4">
    <property type="entry name" value="GLUTAMATE--CYSTEINE LIGASE"/>
    <property type="match status" value="1"/>
</dbReference>
<keyword evidence="2" id="KW-1185">Reference proteome</keyword>
<dbReference type="InterPro" id="IPR014746">
    <property type="entry name" value="Gln_synth/guanido_kin_cat_dom"/>
</dbReference>
<organism evidence="2 3">
    <name type="scientific">Camelina sativa</name>
    <name type="common">False flax</name>
    <name type="synonym">Myagrum sativum</name>
    <dbReference type="NCBI Taxonomy" id="90675"/>
    <lineage>
        <taxon>Eukaryota</taxon>
        <taxon>Viridiplantae</taxon>
        <taxon>Streptophyta</taxon>
        <taxon>Embryophyta</taxon>
        <taxon>Tracheophyta</taxon>
        <taxon>Spermatophyta</taxon>
        <taxon>Magnoliopsida</taxon>
        <taxon>eudicotyledons</taxon>
        <taxon>Gunneridae</taxon>
        <taxon>Pentapetalae</taxon>
        <taxon>rosids</taxon>
        <taxon>malvids</taxon>
        <taxon>Brassicales</taxon>
        <taxon>Brassicaceae</taxon>
        <taxon>Camelineae</taxon>
        <taxon>Camelina</taxon>
    </lineage>
</organism>
<name>A0ABM0U3N9_CAMSA</name>
<evidence type="ECO:0000256" key="1">
    <source>
        <dbReference type="SAM" id="MobiDB-lite"/>
    </source>
</evidence>
<dbReference type="PANTHER" id="PTHR34378">
    <property type="entry name" value="GLUTAMATE--CYSTEINE LIGASE, CHLOROPLASTIC"/>
    <property type="match status" value="1"/>
</dbReference>
<evidence type="ECO:0000313" key="2">
    <source>
        <dbReference type="Proteomes" id="UP000694864"/>
    </source>
</evidence>
<sequence>MNHQSDSVESPAPLEEPEDTENPPRNIWPPPTVICHYMPGLKYHSGYQFSLGFKQVPIAGLKTMFRGGPLKHVAEDVLKLAMDGLERRGYNETGFLNPIAEVVRTGVTPAHKLLELYNGEWGQNIDHVFEELRY</sequence>
<dbReference type="Proteomes" id="UP000694864">
    <property type="component" value="Chromosome 10"/>
</dbReference>
<accession>A0ABM0U3N9</accession>
<reference evidence="3" key="2">
    <citation type="submission" date="2025-08" db="UniProtKB">
        <authorList>
            <consortium name="RefSeq"/>
        </authorList>
    </citation>
    <scope>IDENTIFICATION</scope>
    <source>
        <tissue evidence="3">Leaf</tissue>
    </source>
</reference>
<dbReference type="RefSeq" id="XP_010435329.1">
    <property type="nucleotide sequence ID" value="XM_010437027.2"/>
</dbReference>
<reference evidence="2" key="1">
    <citation type="journal article" date="2014" name="Nat. Commun.">
        <title>The emerging biofuel crop Camelina sativa retains a highly undifferentiated hexaploid genome structure.</title>
        <authorList>
            <person name="Kagale S."/>
            <person name="Koh C."/>
            <person name="Nixon J."/>
            <person name="Bollina V."/>
            <person name="Clarke W.E."/>
            <person name="Tuteja R."/>
            <person name="Spillane C."/>
            <person name="Robinson S.J."/>
            <person name="Links M.G."/>
            <person name="Clarke C."/>
            <person name="Higgins E.E."/>
            <person name="Huebert T."/>
            <person name="Sharpe A.G."/>
            <person name="Parkin I.A."/>
        </authorList>
    </citation>
    <scope>NUCLEOTIDE SEQUENCE [LARGE SCALE GENOMIC DNA]</scope>
    <source>
        <strain evidence="2">cv. DH55</strain>
    </source>
</reference>
<feature type="region of interest" description="Disordered" evidence="1">
    <location>
        <begin position="1"/>
        <end position="27"/>
    </location>
</feature>